<feature type="domain" description="GST N-terminal" evidence="1">
    <location>
        <begin position="4"/>
        <end position="84"/>
    </location>
</feature>
<dbReference type="Proteomes" id="UP000245629">
    <property type="component" value="Chromosome 2"/>
</dbReference>
<dbReference type="Gene3D" id="3.40.30.10">
    <property type="entry name" value="Glutaredoxin"/>
    <property type="match status" value="1"/>
</dbReference>
<evidence type="ECO:0000259" key="1">
    <source>
        <dbReference type="PROSITE" id="PS50404"/>
    </source>
</evidence>
<dbReference type="GO" id="GO:0004364">
    <property type="term" value="F:glutathione transferase activity"/>
    <property type="evidence" value="ECO:0007669"/>
    <property type="project" value="TreeGrafter"/>
</dbReference>
<keyword evidence="3" id="KW-1185">Reference proteome</keyword>
<dbReference type="Pfam" id="PF13410">
    <property type="entry name" value="GST_C_2"/>
    <property type="match status" value="1"/>
</dbReference>
<dbReference type="InterPro" id="IPR036249">
    <property type="entry name" value="Thioredoxin-like_sf"/>
</dbReference>
<dbReference type="SFLD" id="SFLDS00019">
    <property type="entry name" value="Glutathione_Transferase_(cytos"/>
    <property type="match status" value="1"/>
</dbReference>
<dbReference type="GO" id="GO:0016034">
    <property type="term" value="F:maleylacetoacetate isomerase activity"/>
    <property type="evidence" value="ECO:0007669"/>
    <property type="project" value="TreeGrafter"/>
</dbReference>
<dbReference type="FunFam" id="3.40.30.10:FF:000206">
    <property type="entry name" value="Probable glutathione S-transferase"/>
    <property type="match status" value="1"/>
</dbReference>
<dbReference type="InterPro" id="IPR036282">
    <property type="entry name" value="Glutathione-S-Trfase_C_sf"/>
</dbReference>
<evidence type="ECO:0000313" key="3">
    <source>
        <dbReference type="Proteomes" id="UP000245629"/>
    </source>
</evidence>
<dbReference type="SUPFAM" id="SSF47616">
    <property type="entry name" value="GST C-terminal domain-like"/>
    <property type="match status" value="1"/>
</dbReference>
<dbReference type="RefSeq" id="WP_109326451.1">
    <property type="nucleotide sequence ID" value="NZ_CP029353.1"/>
</dbReference>
<dbReference type="PROSITE" id="PS50404">
    <property type="entry name" value="GST_NTER"/>
    <property type="match status" value="1"/>
</dbReference>
<dbReference type="PANTHER" id="PTHR42673">
    <property type="entry name" value="MALEYLACETOACETATE ISOMERASE"/>
    <property type="match status" value="1"/>
</dbReference>
<name>A0A2S2CQ04_9PROT</name>
<dbReference type="SFLD" id="SFLDG00358">
    <property type="entry name" value="Main_(cytGST)"/>
    <property type="match status" value="1"/>
</dbReference>
<dbReference type="AlphaFoldDB" id="A0A2S2CQ04"/>
<dbReference type="CDD" id="cd03194">
    <property type="entry name" value="GST_C_3"/>
    <property type="match status" value="1"/>
</dbReference>
<dbReference type="KEGG" id="azz:DEW08_09225"/>
<dbReference type="GO" id="GO:0006749">
    <property type="term" value="P:glutathione metabolic process"/>
    <property type="evidence" value="ECO:0007669"/>
    <property type="project" value="TreeGrafter"/>
</dbReference>
<dbReference type="InterPro" id="IPR040079">
    <property type="entry name" value="Glutathione_S-Trfase"/>
</dbReference>
<organism evidence="2 3">
    <name type="scientific">Azospirillum thermophilum</name>
    <dbReference type="NCBI Taxonomy" id="2202148"/>
    <lineage>
        <taxon>Bacteria</taxon>
        <taxon>Pseudomonadati</taxon>
        <taxon>Pseudomonadota</taxon>
        <taxon>Alphaproteobacteria</taxon>
        <taxon>Rhodospirillales</taxon>
        <taxon>Azospirillaceae</taxon>
        <taxon>Azospirillum</taxon>
    </lineage>
</organism>
<evidence type="ECO:0000313" key="2">
    <source>
        <dbReference type="EMBL" id="AWK86397.1"/>
    </source>
</evidence>
<dbReference type="SUPFAM" id="SSF52833">
    <property type="entry name" value="Thioredoxin-like"/>
    <property type="match status" value="1"/>
</dbReference>
<dbReference type="OrthoDB" id="9799538at2"/>
<dbReference type="GO" id="GO:0006559">
    <property type="term" value="P:L-phenylalanine catabolic process"/>
    <property type="evidence" value="ECO:0007669"/>
    <property type="project" value="TreeGrafter"/>
</dbReference>
<reference evidence="3" key="1">
    <citation type="submission" date="2018-05" db="EMBL/GenBank/DDBJ databases">
        <title>Azospirillum thermophila sp. nov., a novel isolated from hot spring.</title>
        <authorList>
            <person name="Zhao Z."/>
        </authorList>
    </citation>
    <scope>NUCLEOTIDE SEQUENCE [LARGE SCALE GENOMIC DNA]</scope>
    <source>
        <strain evidence="3">CFH 70021</strain>
    </source>
</reference>
<gene>
    <name evidence="2" type="ORF">DEW08_09225</name>
</gene>
<protein>
    <submittedName>
        <fullName evidence="2">Glutathione S-transferase</fullName>
    </submittedName>
</protein>
<dbReference type="PANTHER" id="PTHR42673:SF4">
    <property type="entry name" value="MALEYLACETOACETATE ISOMERASE"/>
    <property type="match status" value="1"/>
</dbReference>
<proteinExistence type="predicted"/>
<accession>A0A2S2CQ04</accession>
<dbReference type="Pfam" id="PF13409">
    <property type="entry name" value="GST_N_2"/>
    <property type="match status" value="1"/>
</dbReference>
<dbReference type="EMBL" id="CP029353">
    <property type="protein sequence ID" value="AWK86397.1"/>
    <property type="molecule type" value="Genomic_DNA"/>
</dbReference>
<keyword evidence="2" id="KW-0808">Transferase</keyword>
<dbReference type="CDD" id="cd03043">
    <property type="entry name" value="GST_N_1"/>
    <property type="match status" value="1"/>
</dbReference>
<dbReference type="InterPro" id="IPR004045">
    <property type="entry name" value="Glutathione_S-Trfase_N"/>
</dbReference>
<dbReference type="Gene3D" id="1.20.1050.10">
    <property type="match status" value="1"/>
</dbReference>
<sequence length="214" mass="23672">MSDLTLVIGNKAYSSWSLRPWLALKQAGLPFREILVPLRQPDTKERVLAHSPSGKVPCLLHGNRTIWDSLAICEYVAELDPAAGLWPDDAHARAVARSVSAEMHAGFAGLRGNMPMDLKADHPGEGRTPESEADIARVIALWTETRRRFGQNGPFLFGRFTIADAMFAPVVTRFTTYDVTVDETVRAYMDTVLALPAMRDWIAAAKAEEWVIAP</sequence>